<dbReference type="GeneID" id="28831319"/>
<dbReference type="KEGG" id="psco:LY89DRAFT_763293"/>
<dbReference type="InParanoid" id="A0A194XRP5"/>
<dbReference type="InterPro" id="IPR045518">
    <property type="entry name" value="2EXR"/>
</dbReference>
<dbReference type="Proteomes" id="UP000070700">
    <property type="component" value="Unassembled WGS sequence"/>
</dbReference>
<proteinExistence type="predicted"/>
<evidence type="ECO:0000313" key="3">
    <source>
        <dbReference type="Proteomes" id="UP000070700"/>
    </source>
</evidence>
<dbReference type="RefSeq" id="XP_018077176.1">
    <property type="nucleotide sequence ID" value="XM_018221593.1"/>
</dbReference>
<dbReference type="OrthoDB" id="3437257at2759"/>
<gene>
    <name evidence="2" type="ORF">LY89DRAFT_763293</name>
</gene>
<protein>
    <recommendedName>
        <fullName evidence="1">2EXR domain-containing protein</fullName>
    </recommendedName>
</protein>
<evidence type="ECO:0000259" key="1">
    <source>
        <dbReference type="Pfam" id="PF20150"/>
    </source>
</evidence>
<dbReference type="PANTHER" id="PTHR35910:SF6">
    <property type="entry name" value="2EXR DOMAIN-CONTAINING PROTEIN"/>
    <property type="match status" value="1"/>
</dbReference>
<evidence type="ECO:0000313" key="2">
    <source>
        <dbReference type="EMBL" id="KUJ22821.1"/>
    </source>
</evidence>
<reference evidence="2 3" key="1">
    <citation type="submission" date="2015-10" db="EMBL/GenBank/DDBJ databases">
        <title>Full genome of DAOMC 229536 Phialocephala scopiformis, a fungal endophyte of spruce producing the potent anti-insectan compound rugulosin.</title>
        <authorList>
            <consortium name="DOE Joint Genome Institute"/>
            <person name="Walker A.K."/>
            <person name="Frasz S.L."/>
            <person name="Seifert K.A."/>
            <person name="Miller J.D."/>
            <person name="Mondo S.J."/>
            <person name="Labutti K."/>
            <person name="Lipzen A."/>
            <person name="Dockter R."/>
            <person name="Kennedy M."/>
            <person name="Grigoriev I.V."/>
            <person name="Spatafora J.W."/>
        </authorList>
    </citation>
    <scope>NUCLEOTIDE SEQUENCE [LARGE SCALE GENOMIC DNA]</scope>
    <source>
        <strain evidence="2 3">CBS 120377</strain>
    </source>
</reference>
<sequence>MSFTCFPQLPTELRLKVWKHALPGPRTITIYTCIPGPPDRQVRGPARLAARAPEESTLNVMYYTCKDARSAVKGFYESHFGAQLGDSIWFNNDVDTISFDHITAAYRYFKLCEAYSLNNQNPLSKITKLNIAYPIDGGPVYHSSFFSRVLCRLIYFAMKLCPDLKQFTFFMHSNLDIDQMNNWLSRVSRDAVGGPWNLDDLKFELVRLQAPPNAYSPLA</sequence>
<keyword evidence="3" id="KW-1185">Reference proteome</keyword>
<feature type="domain" description="2EXR" evidence="1">
    <location>
        <begin position="3"/>
        <end position="97"/>
    </location>
</feature>
<dbReference type="EMBL" id="KQ947406">
    <property type="protein sequence ID" value="KUJ22821.1"/>
    <property type="molecule type" value="Genomic_DNA"/>
</dbReference>
<accession>A0A194XRP5</accession>
<name>A0A194XRP5_MOLSC</name>
<dbReference type="PANTHER" id="PTHR35910">
    <property type="entry name" value="2EXR DOMAIN-CONTAINING PROTEIN"/>
    <property type="match status" value="1"/>
</dbReference>
<dbReference type="Pfam" id="PF20150">
    <property type="entry name" value="2EXR"/>
    <property type="match status" value="1"/>
</dbReference>
<dbReference type="AlphaFoldDB" id="A0A194XRP5"/>
<organism evidence="2 3">
    <name type="scientific">Mollisia scopiformis</name>
    <name type="common">Conifer needle endophyte fungus</name>
    <name type="synonym">Phialocephala scopiformis</name>
    <dbReference type="NCBI Taxonomy" id="149040"/>
    <lineage>
        <taxon>Eukaryota</taxon>
        <taxon>Fungi</taxon>
        <taxon>Dikarya</taxon>
        <taxon>Ascomycota</taxon>
        <taxon>Pezizomycotina</taxon>
        <taxon>Leotiomycetes</taxon>
        <taxon>Helotiales</taxon>
        <taxon>Mollisiaceae</taxon>
        <taxon>Mollisia</taxon>
    </lineage>
</organism>